<evidence type="ECO:0000313" key="3">
    <source>
        <dbReference type="EMBL" id="KAG2548611.1"/>
    </source>
</evidence>
<sequence length="217" mass="25227">MASAWLNTSKDPIHGNDKKGDSFWGQVTEEFNKKCLPDRIRDTNQLKIHWSRLSKTINEFNGFWTTVSNMNKSGYSDDQLMDEAQQRFEKKNGKPFTLVHWWKILKNEPKWRAHVGQSEKEKNKNIHVDSVDDKEERPTGRESSKTECKGKRKAEQVMDGIVLLGDNINKIVEVTEERKKEREKVTEAQLEVSRLNLQAAQTQKEAKLIEAYNNLLV</sequence>
<protein>
    <recommendedName>
        <fullName evidence="5">No apical meristem-associated C-terminal domain-containing protein</fullName>
    </recommendedName>
</protein>
<name>A0A8T0NF27_PANVG</name>
<dbReference type="Proteomes" id="UP000823388">
    <property type="component" value="Chromosome 9K"/>
</dbReference>
<dbReference type="PANTHER" id="PTHR44947">
    <property type="entry name" value="OS05G0501001 PROTEIN"/>
    <property type="match status" value="1"/>
</dbReference>
<accession>A0A8T0NF27</accession>
<comment type="caution">
    <text evidence="3">The sequence shown here is derived from an EMBL/GenBank/DDBJ whole genome shotgun (WGS) entry which is preliminary data.</text>
</comment>
<gene>
    <name evidence="3" type="ORF">PVAP13_9KG214600</name>
</gene>
<evidence type="ECO:0000256" key="2">
    <source>
        <dbReference type="SAM" id="MobiDB-lite"/>
    </source>
</evidence>
<dbReference type="PANTHER" id="PTHR44947:SF1">
    <property type="entry name" value="OS11G0303800 PROTEIN"/>
    <property type="match status" value="1"/>
</dbReference>
<reference evidence="3" key="1">
    <citation type="submission" date="2020-05" db="EMBL/GenBank/DDBJ databases">
        <title>WGS assembly of Panicum virgatum.</title>
        <authorList>
            <person name="Lovell J.T."/>
            <person name="Jenkins J."/>
            <person name="Shu S."/>
            <person name="Juenger T.E."/>
            <person name="Schmutz J."/>
        </authorList>
    </citation>
    <scope>NUCLEOTIDE SEQUENCE</scope>
    <source>
        <strain evidence="3">AP13</strain>
    </source>
</reference>
<keyword evidence="4" id="KW-1185">Reference proteome</keyword>
<feature type="region of interest" description="Disordered" evidence="2">
    <location>
        <begin position="113"/>
        <end position="152"/>
    </location>
</feature>
<dbReference type="EMBL" id="CM029053">
    <property type="protein sequence ID" value="KAG2548611.1"/>
    <property type="molecule type" value="Genomic_DNA"/>
</dbReference>
<evidence type="ECO:0000256" key="1">
    <source>
        <dbReference type="SAM" id="Coils"/>
    </source>
</evidence>
<evidence type="ECO:0008006" key="5">
    <source>
        <dbReference type="Google" id="ProtNLM"/>
    </source>
</evidence>
<organism evidence="3 4">
    <name type="scientific">Panicum virgatum</name>
    <name type="common">Blackwell switchgrass</name>
    <dbReference type="NCBI Taxonomy" id="38727"/>
    <lineage>
        <taxon>Eukaryota</taxon>
        <taxon>Viridiplantae</taxon>
        <taxon>Streptophyta</taxon>
        <taxon>Embryophyta</taxon>
        <taxon>Tracheophyta</taxon>
        <taxon>Spermatophyta</taxon>
        <taxon>Magnoliopsida</taxon>
        <taxon>Liliopsida</taxon>
        <taxon>Poales</taxon>
        <taxon>Poaceae</taxon>
        <taxon>PACMAD clade</taxon>
        <taxon>Panicoideae</taxon>
        <taxon>Panicodae</taxon>
        <taxon>Paniceae</taxon>
        <taxon>Panicinae</taxon>
        <taxon>Panicum</taxon>
        <taxon>Panicum sect. Hiantes</taxon>
    </lineage>
</organism>
<evidence type="ECO:0000313" key="4">
    <source>
        <dbReference type="Proteomes" id="UP000823388"/>
    </source>
</evidence>
<dbReference type="AlphaFoldDB" id="A0A8T0NF27"/>
<proteinExistence type="predicted"/>
<feature type="coiled-coil region" evidence="1">
    <location>
        <begin position="171"/>
        <end position="205"/>
    </location>
</feature>
<keyword evidence="1" id="KW-0175">Coiled coil</keyword>